<dbReference type="GO" id="GO:0004497">
    <property type="term" value="F:monooxygenase activity"/>
    <property type="evidence" value="ECO:0007669"/>
    <property type="project" value="UniProtKB-KW"/>
</dbReference>
<protein>
    <submittedName>
        <fullName evidence="6">Cyclohexanone monooxygenase</fullName>
    </submittedName>
</protein>
<feature type="region of interest" description="Disordered" evidence="5">
    <location>
        <begin position="1"/>
        <end position="20"/>
    </location>
</feature>
<keyword evidence="2" id="KW-0274">FAD</keyword>
<evidence type="ECO:0000256" key="2">
    <source>
        <dbReference type="ARBA" id="ARBA00022827"/>
    </source>
</evidence>
<dbReference type="PANTHER" id="PTHR43098:SF5">
    <property type="entry name" value="DUAL-FUNCTIONAL MONOOXYGENASE_METHYLTRANSFERASE PSOF"/>
    <property type="match status" value="1"/>
</dbReference>
<evidence type="ECO:0000256" key="1">
    <source>
        <dbReference type="ARBA" id="ARBA00022630"/>
    </source>
</evidence>
<keyword evidence="3" id="KW-0521">NADP</keyword>
<sequence length="557" mass="61893">MAGTELPIRPVGQTNGDSTDATERANHYEAIVIGAGFSGLRMLWVLRQLNLSARVFEAGDGVGGAWHWNNYPGCKTDCESWVYCLNFSPELCQEWTWKERYPSQAEMRSYLNHVADRFDMRKDISLNTHITEARFDDDKNIWTVKSAQGDTYTSDFVVLGTGLLSSAKKIPFPGFETFQGESYQTSSWPREPVSLKDKRVGVIGTGSTGVQIVPIAAHVAKSVHVFQRTPNYVLPSRSETISAEQSDSIKGNYNEIWARAEKQLMGLDMPPAGRVLADVKDDPVAVRRVLDAAYEQGGFGFLFQVFDDLFVNAEANETMCDYLREKTRALVKDPKTAELLNPKYPLFTKRPPNGAKYLESFNKPNVHLVDLSTNGIKEIVPGGIRTETDEYELDVIIYALGFDAVSGPVTGIDIHGRQGRSLRDEWSKNIETFQGLTIAGYPNLFMTSGPKSTFSNFPMLISTTTVEIGKVISATREKQYKTAEPTEEAQTGWTTLCDDLFDHTVLSKYADETRSWTVGANIPGKPRGTLYFFGGLPGYSAHCQKESAAGFPSYVFA</sequence>
<dbReference type="EMBL" id="JARVKF010000020">
    <property type="protein sequence ID" value="KAK9425338.1"/>
    <property type="molecule type" value="Genomic_DNA"/>
</dbReference>
<keyword evidence="6" id="KW-0503">Monooxygenase</keyword>
<proteinExistence type="predicted"/>
<name>A0ABR2VFC8_9PEZI</name>
<dbReference type="InterPro" id="IPR050775">
    <property type="entry name" value="FAD-binding_Monooxygenases"/>
</dbReference>
<evidence type="ECO:0000256" key="4">
    <source>
        <dbReference type="ARBA" id="ARBA00023002"/>
    </source>
</evidence>
<evidence type="ECO:0000313" key="7">
    <source>
        <dbReference type="Proteomes" id="UP001408356"/>
    </source>
</evidence>
<organism evidence="6 7">
    <name type="scientific">Seiridium unicorne</name>
    <dbReference type="NCBI Taxonomy" id="138068"/>
    <lineage>
        <taxon>Eukaryota</taxon>
        <taxon>Fungi</taxon>
        <taxon>Dikarya</taxon>
        <taxon>Ascomycota</taxon>
        <taxon>Pezizomycotina</taxon>
        <taxon>Sordariomycetes</taxon>
        <taxon>Xylariomycetidae</taxon>
        <taxon>Amphisphaeriales</taxon>
        <taxon>Sporocadaceae</taxon>
        <taxon>Seiridium</taxon>
    </lineage>
</organism>
<gene>
    <name evidence="6" type="ORF">SUNI508_13139</name>
</gene>
<dbReference type="InterPro" id="IPR020946">
    <property type="entry name" value="Flavin_mOase-like"/>
</dbReference>
<accession>A0ABR2VFC8</accession>
<reference evidence="6 7" key="1">
    <citation type="journal article" date="2024" name="J. Plant Pathol.">
        <title>Sequence and assembly of the genome of Seiridium unicorne, isolate CBS 538.82, causal agent of cypress canker disease.</title>
        <authorList>
            <person name="Scali E."/>
            <person name="Rocca G.D."/>
            <person name="Danti R."/>
            <person name="Garbelotto M."/>
            <person name="Barberini S."/>
            <person name="Baroncelli R."/>
            <person name="Emiliani G."/>
        </authorList>
    </citation>
    <scope>NUCLEOTIDE SEQUENCE [LARGE SCALE GENOMIC DNA]</scope>
    <source>
        <strain evidence="6 7">BM-138-508</strain>
    </source>
</reference>
<dbReference type="SUPFAM" id="SSF51905">
    <property type="entry name" value="FAD/NAD(P)-binding domain"/>
    <property type="match status" value="2"/>
</dbReference>
<keyword evidence="4" id="KW-0560">Oxidoreductase</keyword>
<evidence type="ECO:0000256" key="5">
    <source>
        <dbReference type="SAM" id="MobiDB-lite"/>
    </source>
</evidence>
<dbReference type="Pfam" id="PF00743">
    <property type="entry name" value="FMO-like"/>
    <property type="match status" value="1"/>
</dbReference>
<dbReference type="Gene3D" id="3.50.50.60">
    <property type="entry name" value="FAD/NAD(P)-binding domain"/>
    <property type="match status" value="2"/>
</dbReference>
<dbReference type="InterPro" id="IPR036188">
    <property type="entry name" value="FAD/NAD-bd_sf"/>
</dbReference>
<evidence type="ECO:0000313" key="6">
    <source>
        <dbReference type="EMBL" id="KAK9425338.1"/>
    </source>
</evidence>
<dbReference type="PANTHER" id="PTHR43098">
    <property type="entry name" value="L-ORNITHINE N(5)-MONOOXYGENASE-RELATED"/>
    <property type="match status" value="1"/>
</dbReference>
<comment type="caution">
    <text evidence="6">The sequence shown here is derived from an EMBL/GenBank/DDBJ whole genome shotgun (WGS) entry which is preliminary data.</text>
</comment>
<evidence type="ECO:0000256" key="3">
    <source>
        <dbReference type="ARBA" id="ARBA00022857"/>
    </source>
</evidence>
<keyword evidence="1" id="KW-0285">Flavoprotein</keyword>
<dbReference type="Proteomes" id="UP001408356">
    <property type="component" value="Unassembled WGS sequence"/>
</dbReference>
<keyword evidence="7" id="KW-1185">Reference proteome</keyword>